<dbReference type="PANTHER" id="PTHR39662:SF1">
    <property type="entry name" value="DUF354 DOMAIN-CONTAINING PROTEIN"/>
    <property type="match status" value="1"/>
</dbReference>
<accession>X1C9S1</accession>
<dbReference type="InterPro" id="IPR007152">
    <property type="entry name" value="DUF354"/>
</dbReference>
<proteinExistence type="predicted"/>
<feature type="non-terminal residue" evidence="1">
    <location>
        <position position="1"/>
    </location>
</feature>
<gene>
    <name evidence="1" type="ORF">S01H4_40667</name>
</gene>
<sequence length="246" mass="27929">KILIDLTCEGGALLFNSMIRNLKERGHEVHVTSRRYEKANQLQKKLGLDVTVLGEHGGASLYGKLMSYAERVKLLGDYLASNDIDSVISNAGPSVCRAGYGLGLKVYTWNDMPEAEAQTRLTIPLSTWVFTPWIIPLGEFTKYGITEERIFQYQSLYPLMWLPEIKVNKYILDDLGLDPDRPVIVFRESERRAAYLLGREPIVIQSVRTLAEKYPEKQFITRSRYDGTILRSYLTSIGRHAITGVP</sequence>
<evidence type="ECO:0008006" key="2">
    <source>
        <dbReference type="Google" id="ProtNLM"/>
    </source>
</evidence>
<evidence type="ECO:0000313" key="1">
    <source>
        <dbReference type="EMBL" id="GAG93138.1"/>
    </source>
</evidence>
<organism evidence="1">
    <name type="scientific">marine sediment metagenome</name>
    <dbReference type="NCBI Taxonomy" id="412755"/>
    <lineage>
        <taxon>unclassified sequences</taxon>
        <taxon>metagenomes</taxon>
        <taxon>ecological metagenomes</taxon>
    </lineage>
</organism>
<name>X1C9S1_9ZZZZ</name>
<dbReference type="EMBL" id="BART01022175">
    <property type="protein sequence ID" value="GAG93138.1"/>
    <property type="molecule type" value="Genomic_DNA"/>
</dbReference>
<comment type="caution">
    <text evidence="1">The sequence shown here is derived from an EMBL/GenBank/DDBJ whole genome shotgun (WGS) entry which is preliminary data.</text>
</comment>
<dbReference type="PANTHER" id="PTHR39662">
    <property type="entry name" value="DUF354 DOMAIN-CONTAINING PROTEIN-RELATED"/>
    <property type="match status" value="1"/>
</dbReference>
<dbReference type="SUPFAM" id="SSF53756">
    <property type="entry name" value="UDP-Glycosyltransferase/glycogen phosphorylase"/>
    <property type="match status" value="1"/>
</dbReference>
<dbReference type="Pfam" id="PF04007">
    <property type="entry name" value="DUF354"/>
    <property type="match status" value="1"/>
</dbReference>
<protein>
    <recommendedName>
        <fullName evidence="2">Glycosyltransferase subfamily 4-like N-terminal domain-containing protein</fullName>
    </recommendedName>
</protein>
<reference evidence="1" key="1">
    <citation type="journal article" date="2014" name="Front. Microbiol.">
        <title>High frequency of phylogenetically diverse reductive dehalogenase-homologous genes in deep subseafloor sedimentary metagenomes.</title>
        <authorList>
            <person name="Kawai M."/>
            <person name="Futagami T."/>
            <person name="Toyoda A."/>
            <person name="Takaki Y."/>
            <person name="Nishi S."/>
            <person name="Hori S."/>
            <person name="Arai W."/>
            <person name="Tsubouchi T."/>
            <person name="Morono Y."/>
            <person name="Uchiyama I."/>
            <person name="Ito T."/>
            <person name="Fujiyama A."/>
            <person name="Inagaki F."/>
            <person name="Takami H."/>
        </authorList>
    </citation>
    <scope>NUCLEOTIDE SEQUENCE</scope>
    <source>
        <strain evidence="1">Expedition CK06-06</strain>
    </source>
</reference>
<dbReference type="AlphaFoldDB" id="X1C9S1"/>